<sequence>MSPVKTRLSVTDENTPLSRAHTPYSRPSVARAHISHASQSLPPLYRRLRADFLLASTFKATTSGLLRALSRYERHRIYSTTTISHFLHGKKTGNLQGFSVRVFESPITQSLVPITVSTKGKVSGCSSIVTGPLIQDKLTQPEIHWPGKRS</sequence>
<evidence type="ECO:0000313" key="3">
    <source>
        <dbReference type="Proteomes" id="UP001604277"/>
    </source>
</evidence>
<organism evidence="2 3">
    <name type="scientific">Forsythia ovata</name>
    <dbReference type="NCBI Taxonomy" id="205694"/>
    <lineage>
        <taxon>Eukaryota</taxon>
        <taxon>Viridiplantae</taxon>
        <taxon>Streptophyta</taxon>
        <taxon>Embryophyta</taxon>
        <taxon>Tracheophyta</taxon>
        <taxon>Spermatophyta</taxon>
        <taxon>Magnoliopsida</taxon>
        <taxon>eudicotyledons</taxon>
        <taxon>Gunneridae</taxon>
        <taxon>Pentapetalae</taxon>
        <taxon>asterids</taxon>
        <taxon>lamiids</taxon>
        <taxon>Lamiales</taxon>
        <taxon>Oleaceae</taxon>
        <taxon>Forsythieae</taxon>
        <taxon>Forsythia</taxon>
    </lineage>
</organism>
<dbReference type="AlphaFoldDB" id="A0ABD1U6R6"/>
<comment type="caution">
    <text evidence="2">The sequence shown here is derived from an EMBL/GenBank/DDBJ whole genome shotgun (WGS) entry which is preliminary data.</text>
</comment>
<feature type="compositionally biased region" description="Polar residues" evidence="1">
    <location>
        <begin position="8"/>
        <end position="17"/>
    </location>
</feature>
<gene>
    <name evidence="2" type="ORF">Fot_24188</name>
</gene>
<dbReference type="EMBL" id="JBFOLJ010000007">
    <property type="protein sequence ID" value="KAL2520265.1"/>
    <property type="molecule type" value="Genomic_DNA"/>
</dbReference>
<keyword evidence="3" id="KW-1185">Reference proteome</keyword>
<dbReference type="Proteomes" id="UP001604277">
    <property type="component" value="Unassembled WGS sequence"/>
</dbReference>
<feature type="region of interest" description="Disordered" evidence="1">
    <location>
        <begin position="1"/>
        <end position="24"/>
    </location>
</feature>
<reference evidence="3" key="1">
    <citation type="submission" date="2024-07" db="EMBL/GenBank/DDBJ databases">
        <title>Two chromosome-level genome assemblies of Korean endemic species Abeliophyllum distichum and Forsythia ovata (Oleaceae).</title>
        <authorList>
            <person name="Jang H."/>
        </authorList>
    </citation>
    <scope>NUCLEOTIDE SEQUENCE [LARGE SCALE GENOMIC DNA]</scope>
</reference>
<proteinExistence type="predicted"/>
<protein>
    <submittedName>
        <fullName evidence="2">Uncharacterized protein</fullName>
    </submittedName>
</protein>
<evidence type="ECO:0000256" key="1">
    <source>
        <dbReference type="SAM" id="MobiDB-lite"/>
    </source>
</evidence>
<accession>A0ABD1U6R6</accession>
<name>A0ABD1U6R6_9LAMI</name>
<evidence type="ECO:0000313" key="2">
    <source>
        <dbReference type="EMBL" id="KAL2520265.1"/>
    </source>
</evidence>